<gene>
    <name evidence="3" type="ORF">GCM10009788_47720</name>
</gene>
<feature type="transmembrane region" description="Helical" evidence="2">
    <location>
        <begin position="90"/>
        <end position="114"/>
    </location>
</feature>
<feature type="region of interest" description="Disordered" evidence="1">
    <location>
        <begin position="1"/>
        <end position="82"/>
    </location>
</feature>
<sequence length="438" mass="46149">MGDETRPGWPPEEPTNPRAERPVGPPTSVPPAQAPTALPPQWTPPPGGPPQWAAAPPPQPPQGPPQAPPPYGPYPGYGGFGPTPPRRSRIGLVIAGVLALVLVIGLGVTGWLYATGRFGIGPLSAADKDAARAIVDGVERPAWAGKADVECAVDELVHEHRSGGLEERGLVERSGDDWTYSGEWRSDDATAYYTSLLDCTGDWAEQVGAEWDLDDTGCLDDIGVSTMSAWFAQDTLTLGDGEEAAEEDRKRAVEALDDCYLQAPPAPQATARPAYRAVKFAFAAPDGGDVVISTGGPGNWTPLSGTSTKVETEEGGAEACVQAQAVTTYPWGSTAESEQQFCGKAKPKRIWWKRQSSCTVEPGCYAFRLHYAGFRDFASVTATFTSNGGNCLSVSGSCTNTVAAVPGGRGSVVTWSFPGSYRGNFVARVGNLSAKIPN</sequence>
<dbReference type="Proteomes" id="UP001500842">
    <property type="component" value="Unassembled WGS sequence"/>
</dbReference>
<evidence type="ECO:0000256" key="2">
    <source>
        <dbReference type="SAM" id="Phobius"/>
    </source>
</evidence>
<keyword evidence="2" id="KW-1133">Transmembrane helix</keyword>
<name>A0ABN2BGZ1_9ACTN</name>
<evidence type="ECO:0000313" key="3">
    <source>
        <dbReference type="EMBL" id="GAA1539413.1"/>
    </source>
</evidence>
<evidence type="ECO:0000256" key="1">
    <source>
        <dbReference type="SAM" id="MobiDB-lite"/>
    </source>
</evidence>
<accession>A0ABN2BGZ1</accession>
<protein>
    <submittedName>
        <fullName evidence="3">Uncharacterized protein</fullName>
    </submittedName>
</protein>
<keyword evidence="2" id="KW-0812">Transmembrane</keyword>
<keyword evidence="2" id="KW-0472">Membrane</keyword>
<dbReference type="EMBL" id="BAAAOR010000036">
    <property type="protein sequence ID" value="GAA1539413.1"/>
    <property type="molecule type" value="Genomic_DNA"/>
</dbReference>
<dbReference type="RefSeq" id="WP_141006283.1">
    <property type="nucleotide sequence ID" value="NZ_BAAAOR010000036.1"/>
</dbReference>
<keyword evidence="4" id="KW-1185">Reference proteome</keyword>
<evidence type="ECO:0000313" key="4">
    <source>
        <dbReference type="Proteomes" id="UP001500842"/>
    </source>
</evidence>
<comment type="caution">
    <text evidence="3">The sequence shown here is derived from an EMBL/GenBank/DDBJ whole genome shotgun (WGS) entry which is preliminary data.</text>
</comment>
<reference evidence="3 4" key="1">
    <citation type="journal article" date="2019" name="Int. J. Syst. Evol. Microbiol.">
        <title>The Global Catalogue of Microorganisms (GCM) 10K type strain sequencing project: providing services to taxonomists for standard genome sequencing and annotation.</title>
        <authorList>
            <consortium name="The Broad Institute Genomics Platform"/>
            <consortium name="The Broad Institute Genome Sequencing Center for Infectious Disease"/>
            <person name="Wu L."/>
            <person name="Ma J."/>
        </authorList>
    </citation>
    <scope>NUCLEOTIDE SEQUENCE [LARGE SCALE GENOMIC DNA]</scope>
    <source>
        <strain evidence="3 4">JCM 14942</strain>
    </source>
</reference>
<feature type="compositionally biased region" description="Pro residues" evidence="1">
    <location>
        <begin position="23"/>
        <end position="73"/>
    </location>
</feature>
<proteinExistence type="predicted"/>
<organism evidence="3 4">
    <name type="scientific">Nocardioides humi</name>
    <dbReference type="NCBI Taxonomy" id="449461"/>
    <lineage>
        <taxon>Bacteria</taxon>
        <taxon>Bacillati</taxon>
        <taxon>Actinomycetota</taxon>
        <taxon>Actinomycetes</taxon>
        <taxon>Propionibacteriales</taxon>
        <taxon>Nocardioidaceae</taxon>
        <taxon>Nocardioides</taxon>
    </lineage>
</organism>